<protein>
    <submittedName>
        <fullName evidence="1">Uncharacterized protein</fullName>
    </submittedName>
</protein>
<evidence type="ECO:0000313" key="2">
    <source>
        <dbReference type="Proteomes" id="UP000316968"/>
    </source>
</evidence>
<evidence type="ECO:0000313" key="1">
    <source>
        <dbReference type="EMBL" id="QDH22312.1"/>
    </source>
</evidence>
<dbReference type="AlphaFoldDB" id="A0A4Y6UX54"/>
<gene>
    <name evidence="1" type="ORF">FFV09_16535</name>
</gene>
<sequence length="121" mass="13693">MSVYLTYGQRNNERAKITNRYMNPFGGLKEMEPDGFHVERVPEPETPEGLDPVLMVKFPAEGSTAEPELYYDYVAIPEPEETQLAKLQQQLDTLTAKASALSSGQEIQEDVITEIVMHVYK</sequence>
<dbReference type="EMBL" id="CP041217">
    <property type="protein sequence ID" value="QDH22312.1"/>
    <property type="molecule type" value="Genomic_DNA"/>
</dbReference>
<name>A0A4Y6UX54_SACBS</name>
<dbReference type="OrthoDB" id="9840369at2"/>
<dbReference type="Proteomes" id="UP000316968">
    <property type="component" value="Chromosome"/>
</dbReference>
<reference evidence="1 2" key="1">
    <citation type="submission" date="2019-06" db="EMBL/GenBank/DDBJ databases">
        <title>Saccharibacillus brassicae sp. nov., an endophytic bacterium isolated from Chinese cabbage seeds (Brassica pekinensis).</title>
        <authorList>
            <person name="Jiang L."/>
            <person name="Lee J."/>
            <person name="Kim S.W."/>
        </authorList>
    </citation>
    <scope>NUCLEOTIDE SEQUENCE [LARGE SCALE GENOMIC DNA]</scope>
    <source>
        <strain evidence="2">KCTC 43072 / ATSA2</strain>
    </source>
</reference>
<keyword evidence="2" id="KW-1185">Reference proteome</keyword>
<accession>A0A4Y6UX54</accession>
<dbReference type="KEGG" id="saca:FFV09_16535"/>
<organism evidence="1 2">
    <name type="scientific">Saccharibacillus brassicae</name>
    <dbReference type="NCBI Taxonomy" id="2583377"/>
    <lineage>
        <taxon>Bacteria</taxon>
        <taxon>Bacillati</taxon>
        <taxon>Bacillota</taxon>
        <taxon>Bacilli</taxon>
        <taxon>Bacillales</taxon>
        <taxon>Paenibacillaceae</taxon>
        <taxon>Saccharibacillus</taxon>
    </lineage>
</organism>
<proteinExistence type="predicted"/>
<dbReference type="RefSeq" id="WP_141448856.1">
    <property type="nucleotide sequence ID" value="NZ_CP041217.1"/>
</dbReference>